<reference evidence="1 2" key="1">
    <citation type="submission" date="2024-01" db="EMBL/GenBank/DDBJ databases">
        <title>The complete chloroplast genome sequence of Lithospermum erythrorhizon: insights into the phylogenetic relationship among Boraginaceae species and the maternal lineages of purple gromwells.</title>
        <authorList>
            <person name="Okada T."/>
            <person name="Watanabe K."/>
        </authorList>
    </citation>
    <scope>NUCLEOTIDE SEQUENCE [LARGE SCALE GENOMIC DNA]</scope>
</reference>
<proteinExistence type="predicted"/>
<comment type="caution">
    <text evidence="1">The sequence shown here is derived from an EMBL/GenBank/DDBJ whole genome shotgun (WGS) entry which is preliminary data.</text>
</comment>
<dbReference type="AlphaFoldDB" id="A0AAV3P4Z9"/>
<organism evidence="1 2">
    <name type="scientific">Lithospermum erythrorhizon</name>
    <name type="common">Purple gromwell</name>
    <name type="synonym">Lithospermum officinale var. erythrorhizon</name>
    <dbReference type="NCBI Taxonomy" id="34254"/>
    <lineage>
        <taxon>Eukaryota</taxon>
        <taxon>Viridiplantae</taxon>
        <taxon>Streptophyta</taxon>
        <taxon>Embryophyta</taxon>
        <taxon>Tracheophyta</taxon>
        <taxon>Spermatophyta</taxon>
        <taxon>Magnoliopsida</taxon>
        <taxon>eudicotyledons</taxon>
        <taxon>Gunneridae</taxon>
        <taxon>Pentapetalae</taxon>
        <taxon>asterids</taxon>
        <taxon>lamiids</taxon>
        <taxon>Boraginales</taxon>
        <taxon>Boraginaceae</taxon>
        <taxon>Boraginoideae</taxon>
        <taxon>Lithospermeae</taxon>
        <taxon>Lithospermum</taxon>
    </lineage>
</organism>
<name>A0AAV3P4Z9_LITER</name>
<gene>
    <name evidence="1" type="ORF">LIER_06294</name>
</gene>
<sequence length="127" mass="14277">MFVGLFSLACTKQSLMAFPFICQGRFASPEHFFRFNIRSSLPATFQAQVGSQGRAAHDTLLPILDQAETEASASMALADSESAIYQYVLELDGELAKECAKVDRLRKQLQEFHPRWWLSSTFLGKEP</sequence>
<keyword evidence="2" id="KW-1185">Reference proteome</keyword>
<evidence type="ECO:0000313" key="2">
    <source>
        <dbReference type="Proteomes" id="UP001454036"/>
    </source>
</evidence>
<accession>A0AAV3P4Z9</accession>
<evidence type="ECO:0000313" key="1">
    <source>
        <dbReference type="EMBL" id="GAA0146303.1"/>
    </source>
</evidence>
<dbReference type="EMBL" id="BAABME010000909">
    <property type="protein sequence ID" value="GAA0146303.1"/>
    <property type="molecule type" value="Genomic_DNA"/>
</dbReference>
<dbReference type="Proteomes" id="UP001454036">
    <property type="component" value="Unassembled WGS sequence"/>
</dbReference>
<protein>
    <submittedName>
        <fullName evidence="1">Uncharacterized protein</fullName>
    </submittedName>
</protein>